<dbReference type="Pfam" id="PF05962">
    <property type="entry name" value="HutD"/>
    <property type="match status" value="1"/>
</dbReference>
<evidence type="ECO:0008006" key="3">
    <source>
        <dbReference type="Google" id="ProtNLM"/>
    </source>
</evidence>
<dbReference type="InterPro" id="IPR014710">
    <property type="entry name" value="RmlC-like_jellyroll"/>
</dbReference>
<name>A0A0U1Q1G1_9BURK</name>
<keyword evidence="2" id="KW-1185">Reference proteome</keyword>
<dbReference type="PANTHER" id="PTHR37943:SF1">
    <property type="entry name" value="PROTEIN VES"/>
    <property type="match status" value="1"/>
</dbReference>
<sequence length="216" mass="23342">MTQPRPHRGPAVCQPFNLAALAPSAWKNGGGQTREIVCWPPGSAMENFGFRISVADVVRDGPFSAFSGMDRHILLLEGAGMRLCSPQWGIDHRLEPRGAPFAFAGDAPLQCTLLEGACRDFNVMVRRDQWRASVEVAAQACTAPAGSTGLCMAMEGSWQPDGGRPLQRHQGLWWHALDHALTVTPMAAPARLVWVVLVPAADNARQRSNSDGAPPR</sequence>
<dbReference type="PANTHER" id="PTHR37943">
    <property type="entry name" value="PROTEIN VES"/>
    <property type="match status" value="1"/>
</dbReference>
<dbReference type="EMBL" id="LBNQ01000018">
    <property type="protein sequence ID" value="KKW68598.1"/>
    <property type="molecule type" value="Genomic_DNA"/>
</dbReference>
<dbReference type="AlphaFoldDB" id="A0A0U1Q1G1"/>
<dbReference type="RefSeq" id="WP_046741109.1">
    <property type="nucleotide sequence ID" value="NZ_LBNQ01000018.1"/>
</dbReference>
<accession>A0A0U1Q1G1</accession>
<comment type="caution">
    <text evidence="1">The sequence shown here is derived from an EMBL/GenBank/DDBJ whole genome shotgun (WGS) entry which is preliminary data.</text>
</comment>
<reference evidence="1 2" key="1">
    <citation type="submission" date="2015-05" db="EMBL/GenBank/DDBJ databases">
        <title>Draft genome sequence of Lampropedia sp. CT6, isolated from the microbial mat of a hot water spring, located at Manikaran, India.</title>
        <authorList>
            <person name="Tripathi C."/>
            <person name="Rani P."/>
            <person name="Mahato N.K."/>
            <person name="Lal R."/>
        </authorList>
    </citation>
    <scope>NUCLEOTIDE SEQUENCE [LARGE SCALE GENOMIC DNA]</scope>
    <source>
        <strain evidence="1 2">CT6</strain>
    </source>
</reference>
<proteinExistence type="predicted"/>
<gene>
    <name evidence="1" type="ORF">AAV94_04335</name>
</gene>
<dbReference type="InterPro" id="IPR010282">
    <property type="entry name" value="Uncharacterised_HutD/Ves"/>
</dbReference>
<evidence type="ECO:0000313" key="1">
    <source>
        <dbReference type="EMBL" id="KKW68598.1"/>
    </source>
</evidence>
<dbReference type="OrthoDB" id="9800082at2"/>
<organism evidence="1 2">
    <name type="scientific">Lampropedia cohaerens</name>
    <dbReference type="NCBI Taxonomy" id="1610491"/>
    <lineage>
        <taxon>Bacteria</taxon>
        <taxon>Pseudomonadati</taxon>
        <taxon>Pseudomonadota</taxon>
        <taxon>Betaproteobacteria</taxon>
        <taxon>Burkholderiales</taxon>
        <taxon>Comamonadaceae</taxon>
        <taxon>Lampropedia</taxon>
    </lineage>
</organism>
<dbReference type="Gene3D" id="2.60.120.10">
    <property type="entry name" value="Jelly Rolls"/>
    <property type="match status" value="1"/>
</dbReference>
<evidence type="ECO:0000313" key="2">
    <source>
        <dbReference type="Proteomes" id="UP000050580"/>
    </source>
</evidence>
<dbReference type="STRING" id="1610491.AAV94_04335"/>
<dbReference type="InterPro" id="IPR011051">
    <property type="entry name" value="RmlC_Cupin_sf"/>
</dbReference>
<dbReference type="CDD" id="cd20293">
    <property type="entry name" value="cupin_HutD_N"/>
    <property type="match status" value="1"/>
</dbReference>
<dbReference type="SUPFAM" id="SSF51182">
    <property type="entry name" value="RmlC-like cupins"/>
    <property type="match status" value="1"/>
</dbReference>
<protein>
    <recommendedName>
        <fullName evidence="3">HutD family protein</fullName>
    </recommendedName>
</protein>
<dbReference type="Proteomes" id="UP000050580">
    <property type="component" value="Unassembled WGS sequence"/>
</dbReference>